<evidence type="ECO:0000256" key="3">
    <source>
        <dbReference type="ARBA" id="ARBA00022982"/>
    </source>
</evidence>
<dbReference type="SUPFAM" id="SSF53323">
    <property type="entry name" value="Pyruvate-ferredoxin oxidoreductase, PFOR, domain III"/>
    <property type="match status" value="1"/>
</dbReference>
<gene>
    <name evidence="10" type="ORF">LMG26411_06304</name>
</gene>
<dbReference type="Pfam" id="PF02775">
    <property type="entry name" value="TPP_enzyme_C"/>
    <property type="match status" value="1"/>
</dbReference>
<evidence type="ECO:0000313" key="11">
    <source>
        <dbReference type="Proteomes" id="UP000672657"/>
    </source>
</evidence>
<keyword evidence="4" id="KW-0560">Oxidoreductase</keyword>
<dbReference type="PANTHER" id="PTHR48084:SF3">
    <property type="entry name" value="SUBUNIT OF PYRUVATE:FLAVODOXIN OXIDOREDUCTASE"/>
    <property type="match status" value="1"/>
</dbReference>
<evidence type="ECO:0000259" key="8">
    <source>
        <dbReference type="Pfam" id="PF02775"/>
    </source>
</evidence>
<keyword evidence="5" id="KW-0408">Iron</keyword>
<evidence type="ECO:0000256" key="1">
    <source>
        <dbReference type="ARBA" id="ARBA00022448"/>
    </source>
</evidence>
<dbReference type="SUPFAM" id="SSF52518">
    <property type="entry name" value="Thiamin diphosphate-binding fold (THDP-binding)"/>
    <property type="match status" value="2"/>
</dbReference>
<keyword evidence="2" id="KW-0479">Metal-binding</keyword>
<dbReference type="InterPro" id="IPR002869">
    <property type="entry name" value="Pyrv_flavodox_OxRed_cen"/>
</dbReference>
<evidence type="ECO:0000256" key="5">
    <source>
        <dbReference type="ARBA" id="ARBA00023004"/>
    </source>
</evidence>
<evidence type="ECO:0008006" key="12">
    <source>
        <dbReference type="Google" id="ProtNLM"/>
    </source>
</evidence>
<name>A0ABM8TRQ9_9BURK</name>
<evidence type="ECO:0000313" key="10">
    <source>
        <dbReference type="EMBL" id="CAG2158924.1"/>
    </source>
</evidence>
<evidence type="ECO:0000256" key="6">
    <source>
        <dbReference type="ARBA" id="ARBA00023014"/>
    </source>
</evidence>
<keyword evidence="1" id="KW-0813">Transport</keyword>
<feature type="domain" description="Pyruvate/ketoisovalerate oxidoreductase catalytic" evidence="7">
    <location>
        <begin position="750"/>
        <end position="935"/>
    </location>
</feature>
<dbReference type="Proteomes" id="UP000672657">
    <property type="component" value="Unassembled WGS sequence"/>
</dbReference>
<keyword evidence="3" id="KW-0249">Electron transport</keyword>
<dbReference type="InterPro" id="IPR029061">
    <property type="entry name" value="THDP-binding"/>
</dbReference>
<keyword evidence="6" id="KW-0411">Iron-sulfur</keyword>
<evidence type="ECO:0000259" key="9">
    <source>
        <dbReference type="Pfam" id="PF20169"/>
    </source>
</evidence>
<dbReference type="Gene3D" id="3.40.920.10">
    <property type="entry name" value="Pyruvate-ferredoxin oxidoreductase, PFOR, domain III"/>
    <property type="match status" value="1"/>
</dbReference>
<sequence length="1162" mass="126541">MTHTAVIPAVIPVKPVASKPASLDDKYLRDEGQAYMNGMQALVRLALAQQRRDGMQGLRTAGFISGYRGSPLGSFDTSLWQAGKHLKAHDVVFQPGVNEDLAATACWGTQQAHLAGQGKFDGVVGYWYGKGPGADRSGDVFRHANLAGTAAHGGALALFGDDHSCKSSSIPHQSEFVMMGCGLPIFYPTSLQETLDFGVHAVAMSRITGLWASMKLVSEIAETSASVDVGLHRVRPVTDIGAPMPPGGLNIRWPDQALAQEERLYRYKLPAAIAYARANAINEVTWPCADARIGIAASGKAYLDTVEALRLLGLEGEPAQRIGLRLFRVGMIWPLEPSGLRAFAAGLQELIVVEEKRPILETQIKDELYSLPDHMRPQVVGKSSEHHGEWSTPRAEAPLIGHYELQPEPIAKMLAARLLAFALPEDIRRLIEARIQAMEYAEREARSVIDIAERKPYFCSGCPHNSSTVVPEGSRALAGIGCHYLALNMDRETATFTHMGGEGANWVGTAPFTKESHVFTNLGDGTYFHSGYMAIRQAVAAKVNITYKILYNDAVGMTGGQHVDGQLSVAKLTRQLAAEGVGRQVIVSDEPELISEAEGIASGVTVRHRSELDAVQRELRVVPGVTALIYAQTCASEKRRRRKRKEYPDPAKRAFINHEICEGCGDCSRKSNCLSVEPVETPLGIKRRINQSSCNKDMSCVDGFCPSFVTVNARDIKQPVRSGEIPEGWPVTPTVPALTSPLRIVVSGVGGTGVVTIGALLGMAAHLEEKAVRVMDMAGMAQKGGAVYSYVQLAASDDEISATKIAADQCDLLIGADTVVAGSSATLSRLRKNALAIVSLDTAPTSAFIKSRDWTAPISELIARLRGKTDQGRVIAMPAAKIATRVLGDAIFANLMLLGMAWQCGRIALQRESIERAIELNGTAVAKNLEAFRVGCHLADDSRLVDALLAGTGTPDTPKSLAALIDDRAKRLEVYWSAKYAKRYRTLLEKASGTLPESLVTTLASQLYRMMAYKDEYEVARLLVSASFRESLEREFGQGVSLKYHLAPPSLGTGQEVRKRTFGHWMRWPMAVLARMQWIRETRLDPFGRAEERLQERAWRDRYVAFVESLSGSPGSFDMSVAEQIASLPADVRGFGHVKARAMHVASKRWDELEPSLAKSRQ</sequence>
<dbReference type="Pfam" id="PF20169">
    <property type="entry name" value="DUF6537"/>
    <property type="match status" value="1"/>
</dbReference>
<dbReference type="CDD" id="cd07034">
    <property type="entry name" value="TPP_PYR_PFOR_IOR-alpha_like"/>
    <property type="match status" value="1"/>
</dbReference>
<dbReference type="Gene3D" id="3.40.50.970">
    <property type="match status" value="2"/>
</dbReference>
<dbReference type="InterPro" id="IPR011766">
    <property type="entry name" value="TPP_enzyme_TPP-bd"/>
</dbReference>
<dbReference type="EMBL" id="CAJPVI010000051">
    <property type="protein sequence ID" value="CAG2158924.1"/>
    <property type="molecule type" value="Genomic_DNA"/>
</dbReference>
<dbReference type="Pfam" id="PF01558">
    <property type="entry name" value="POR"/>
    <property type="match status" value="1"/>
</dbReference>
<evidence type="ECO:0000256" key="4">
    <source>
        <dbReference type="ARBA" id="ARBA00023002"/>
    </source>
</evidence>
<feature type="domain" description="DUF6537" evidence="9">
    <location>
        <begin position="962"/>
        <end position="1152"/>
    </location>
</feature>
<evidence type="ECO:0000256" key="2">
    <source>
        <dbReference type="ARBA" id="ARBA00022485"/>
    </source>
</evidence>
<dbReference type="RefSeq" id="WP_211957136.1">
    <property type="nucleotide sequence ID" value="NZ_CAJPVI010000051.1"/>
</dbReference>
<dbReference type="SUPFAM" id="SSF52922">
    <property type="entry name" value="TK C-terminal domain-like"/>
    <property type="match status" value="1"/>
</dbReference>
<evidence type="ECO:0000259" key="7">
    <source>
        <dbReference type="Pfam" id="PF01558"/>
    </source>
</evidence>
<dbReference type="NCBIfam" id="NF009588">
    <property type="entry name" value="PRK13029.1"/>
    <property type="match status" value="1"/>
</dbReference>
<dbReference type="InterPro" id="IPR019752">
    <property type="entry name" value="Pyrv/ketoisovalerate_OxRed_cat"/>
</dbReference>
<feature type="domain" description="Thiamine pyrophosphate enzyme TPP-binding" evidence="8">
    <location>
        <begin position="480"/>
        <end position="619"/>
    </location>
</feature>
<dbReference type="InterPro" id="IPR009014">
    <property type="entry name" value="Transketo_C/PFOR_II"/>
</dbReference>
<protein>
    <recommendedName>
        <fullName evidence="12">Indolepyruvate ferredoxin oxidoreductase</fullName>
    </recommendedName>
</protein>
<keyword evidence="11" id="KW-1185">Reference proteome</keyword>
<proteinExistence type="predicted"/>
<dbReference type="InterPro" id="IPR046667">
    <property type="entry name" value="DUF6537"/>
</dbReference>
<reference evidence="10 11" key="1">
    <citation type="submission" date="2021-03" db="EMBL/GenBank/DDBJ databases">
        <authorList>
            <person name="Peeters C."/>
        </authorList>
    </citation>
    <scope>NUCLEOTIDE SEQUENCE [LARGE SCALE GENOMIC DNA]</scope>
    <source>
        <strain evidence="10 11">LMG 26411</strain>
    </source>
</reference>
<dbReference type="InterPro" id="IPR002880">
    <property type="entry name" value="Pyrv_Fd/Flavodoxin_OxRdtase_N"/>
</dbReference>
<dbReference type="NCBIfam" id="NF009589">
    <property type="entry name" value="PRK13030.1"/>
    <property type="match status" value="1"/>
</dbReference>
<keyword evidence="2" id="KW-0004">4Fe-4S</keyword>
<comment type="caution">
    <text evidence="10">The sequence shown here is derived from an EMBL/GenBank/DDBJ whole genome shotgun (WGS) entry which is preliminary data.</text>
</comment>
<dbReference type="PANTHER" id="PTHR48084">
    <property type="entry name" value="2-OXOGLUTARATE OXIDOREDUCTASE SUBUNIT KORB-RELATED"/>
    <property type="match status" value="1"/>
</dbReference>
<dbReference type="InterPro" id="IPR051457">
    <property type="entry name" value="2-oxoacid:Fd_oxidoreductase"/>
</dbReference>
<accession>A0ABM8TRQ9</accession>
<organism evidence="10 11">
    <name type="scientific">Cupriavidus numazuensis</name>
    <dbReference type="NCBI Taxonomy" id="221992"/>
    <lineage>
        <taxon>Bacteria</taxon>
        <taxon>Pseudomonadati</taxon>
        <taxon>Pseudomonadota</taxon>
        <taxon>Betaproteobacteria</taxon>
        <taxon>Burkholderiales</taxon>
        <taxon>Burkholderiaceae</taxon>
        <taxon>Cupriavidus</taxon>
    </lineage>
</organism>